<sequence>MLAYGLSLLLLATAPVGPRSGEGTEVTTQSWGYLIMGREGPRPGAKGASGGGPGVTCSYKPWHVDGTREGGLEFVDPGSNPNSKPTRDGAHYLIECSDGYRDVLWIPGDIGQTVTPEQLARQAYEFIPISPPKVLTAPPRGSEGLVGLPQWFYLAKEEWQAKSKRLEVGAVWAEATATPRKLTVNTGDGKTVTCEGPGTTYDSSKRADQQQSSCSHRYLHPNSAYQASVTVTWNGTWRGSGGTGGTLPPITRTVTFPIRVAEAQALVTKG</sequence>
<organism evidence="1 2">
    <name type="scientific">Nonomuraea insulae</name>
    <dbReference type="NCBI Taxonomy" id="1616787"/>
    <lineage>
        <taxon>Bacteria</taxon>
        <taxon>Bacillati</taxon>
        <taxon>Actinomycetota</taxon>
        <taxon>Actinomycetes</taxon>
        <taxon>Streptosporangiales</taxon>
        <taxon>Streptosporangiaceae</taxon>
        <taxon>Nonomuraea</taxon>
    </lineage>
</organism>
<comment type="caution">
    <text evidence="1">The sequence shown here is derived from an EMBL/GenBank/DDBJ whole genome shotgun (WGS) entry which is preliminary data.</text>
</comment>
<keyword evidence="2" id="KW-1185">Reference proteome</keyword>
<evidence type="ECO:0008006" key="3">
    <source>
        <dbReference type="Google" id="ProtNLM"/>
    </source>
</evidence>
<dbReference type="EMBL" id="JBHSPA010000050">
    <property type="protein sequence ID" value="MFC5830044.1"/>
    <property type="molecule type" value="Genomic_DNA"/>
</dbReference>
<proteinExistence type="predicted"/>
<accession>A0ABW1CWS1</accession>
<evidence type="ECO:0000313" key="1">
    <source>
        <dbReference type="EMBL" id="MFC5830044.1"/>
    </source>
</evidence>
<name>A0ABW1CWS1_9ACTN</name>
<dbReference type="RefSeq" id="WP_379519538.1">
    <property type="nucleotide sequence ID" value="NZ_JBHSPA010000050.1"/>
</dbReference>
<protein>
    <recommendedName>
        <fullName evidence="3">ATP/GTP-binding protein</fullName>
    </recommendedName>
</protein>
<reference evidence="2" key="1">
    <citation type="journal article" date="2019" name="Int. J. Syst. Evol. Microbiol.">
        <title>The Global Catalogue of Microorganisms (GCM) 10K type strain sequencing project: providing services to taxonomists for standard genome sequencing and annotation.</title>
        <authorList>
            <consortium name="The Broad Institute Genomics Platform"/>
            <consortium name="The Broad Institute Genome Sequencing Center for Infectious Disease"/>
            <person name="Wu L."/>
            <person name="Ma J."/>
        </authorList>
    </citation>
    <scope>NUCLEOTIDE SEQUENCE [LARGE SCALE GENOMIC DNA]</scope>
    <source>
        <strain evidence="2">CCUG 53903</strain>
    </source>
</reference>
<gene>
    <name evidence="1" type="ORF">ACFPZ3_39825</name>
</gene>
<evidence type="ECO:0000313" key="2">
    <source>
        <dbReference type="Proteomes" id="UP001596058"/>
    </source>
</evidence>
<dbReference type="Proteomes" id="UP001596058">
    <property type="component" value="Unassembled WGS sequence"/>
</dbReference>